<evidence type="ECO:0000313" key="2">
    <source>
        <dbReference type="Proteomes" id="UP001375382"/>
    </source>
</evidence>
<evidence type="ECO:0000313" key="1">
    <source>
        <dbReference type="EMBL" id="MEH8018136.1"/>
    </source>
</evidence>
<dbReference type="Proteomes" id="UP001375382">
    <property type="component" value="Unassembled WGS sequence"/>
</dbReference>
<name>A0ABU8C847_9GAMM</name>
<organism evidence="1 2">
    <name type="scientific">Rheinheimera muenzenbergensis</name>
    <dbReference type="NCBI Taxonomy" id="1193628"/>
    <lineage>
        <taxon>Bacteria</taxon>
        <taxon>Pseudomonadati</taxon>
        <taxon>Pseudomonadota</taxon>
        <taxon>Gammaproteobacteria</taxon>
        <taxon>Chromatiales</taxon>
        <taxon>Chromatiaceae</taxon>
        <taxon>Rheinheimera</taxon>
    </lineage>
</organism>
<gene>
    <name evidence="1" type="ORF">MN202_12895</name>
</gene>
<comment type="caution">
    <text evidence="1">The sequence shown here is derived from an EMBL/GenBank/DDBJ whole genome shotgun (WGS) entry which is preliminary data.</text>
</comment>
<sequence>MQQQQLSELMQAAATDAVRYANEEHHITLDHSLDSLALVDSILSELHQRELAQQHSAEMIFTLCNMLGAYIGEVFIAASGGQWQQNKVDSTAPFIYVQYHDKEFPFGSVCYYKIMQDNAISLKNYVKQAMANAMQ</sequence>
<evidence type="ECO:0008006" key="3">
    <source>
        <dbReference type="Google" id="ProtNLM"/>
    </source>
</evidence>
<protein>
    <recommendedName>
        <fullName evidence="3">DUF3806 domain-containing protein</fullName>
    </recommendedName>
</protein>
<accession>A0ABU8C847</accession>
<dbReference type="RefSeq" id="WP_335736542.1">
    <property type="nucleotide sequence ID" value="NZ_JALAAR010000010.1"/>
</dbReference>
<proteinExistence type="predicted"/>
<dbReference type="EMBL" id="JALAAR010000010">
    <property type="protein sequence ID" value="MEH8018136.1"/>
    <property type="molecule type" value="Genomic_DNA"/>
</dbReference>
<keyword evidence="2" id="KW-1185">Reference proteome</keyword>
<reference evidence="1 2" key="1">
    <citation type="journal article" date="2023" name="Ecotoxicol. Environ. Saf.">
        <title>Mercury remediation potential of mercury-resistant strain Rheinheimera metallidurans sp. nov. isolated from a municipal waste dumping site.</title>
        <authorList>
            <person name="Yadav V."/>
            <person name="Manjhi A."/>
            <person name="Vadakedath N."/>
        </authorList>
    </citation>
    <scope>NUCLEOTIDE SEQUENCE [LARGE SCALE GENOMIC DNA]</scope>
    <source>
        <strain evidence="1 2">E-49</strain>
    </source>
</reference>